<feature type="region of interest" description="Disordered" evidence="1">
    <location>
        <begin position="1"/>
        <end position="29"/>
    </location>
</feature>
<protein>
    <submittedName>
        <fullName evidence="2">Uncharacterized protein</fullName>
    </submittedName>
</protein>
<evidence type="ECO:0000313" key="3">
    <source>
        <dbReference type="Proteomes" id="UP000315673"/>
    </source>
</evidence>
<evidence type="ECO:0000313" key="2">
    <source>
        <dbReference type="EMBL" id="QDZ08000.1"/>
    </source>
</evidence>
<reference evidence="2 3" key="1">
    <citation type="submission" date="2019-07" db="EMBL/GenBank/DDBJ databases">
        <title>Full genome sequence of Sphingomonas sp. 4R-6-7(HKS19).</title>
        <authorList>
            <person name="Im W.-T."/>
        </authorList>
    </citation>
    <scope>NUCLEOTIDE SEQUENCE [LARGE SCALE GENOMIC DNA]</scope>
    <source>
        <strain evidence="2 3">HKS19</strain>
    </source>
</reference>
<dbReference type="RefSeq" id="WP_146572060.1">
    <property type="nucleotide sequence ID" value="NZ_CP042306.1"/>
</dbReference>
<feature type="compositionally biased region" description="Basic and acidic residues" evidence="1">
    <location>
        <begin position="1"/>
        <end position="11"/>
    </location>
</feature>
<dbReference type="AlphaFoldDB" id="A0A5B8LLQ8"/>
<gene>
    <name evidence="2" type="ORF">FPZ24_11325</name>
</gene>
<name>A0A5B8LLQ8_9SPHN</name>
<keyword evidence="3" id="KW-1185">Reference proteome</keyword>
<evidence type="ECO:0000256" key="1">
    <source>
        <dbReference type="SAM" id="MobiDB-lite"/>
    </source>
</evidence>
<proteinExistence type="predicted"/>
<accession>A0A5B8LLQ8</accession>
<dbReference type="Proteomes" id="UP000315673">
    <property type="component" value="Chromosome"/>
</dbReference>
<sequence length="133" mass="15034">MRPETVAERREYHARRSAQEKRAADRASTPEIAQRHLDLHRFHELKCIESCILRTGDQFALQPPPEVKSAPHLVILETSEELVIELSPEQALSVAERIIAKAAEACGDGMLADDMVVRRRKQASRAARANMQR</sequence>
<organism evidence="2 3">
    <name type="scientific">Sphingomonas panacisoli</name>
    <dbReference type="NCBI Taxonomy" id="1813879"/>
    <lineage>
        <taxon>Bacteria</taxon>
        <taxon>Pseudomonadati</taxon>
        <taxon>Pseudomonadota</taxon>
        <taxon>Alphaproteobacteria</taxon>
        <taxon>Sphingomonadales</taxon>
        <taxon>Sphingomonadaceae</taxon>
        <taxon>Sphingomonas</taxon>
    </lineage>
</organism>
<dbReference type="KEGG" id="spai:FPZ24_11325"/>
<dbReference type="EMBL" id="CP042306">
    <property type="protein sequence ID" value="QDZ08000.1"/>
    <property type="molecule type" value="Genomic_DNA"/>
</dbReference>